<dbReference type="AlphaFoldDB" id="A0A0N9IFQ5"/>
<protein>
    <recommendedName>
        <fullName evidence="5">Mce-associated membrane protein</fullName>
    </recommendedName>
</protein>
<dbReference type="STRING" id="860235.AOZ06_37880"/>
<keyword evidence="4" id="KW-1185">Reference proteome</keyword>
<dbReference type="Proteomes" id="UP000063699">
    <property type="component" value="Chromosome"/>
</dbReference>
<dbReference type="RefSeq" id="WP_054297220.1">
    <property type="nucleotide sequence ID" value="NZ_CP012752.1"/>
</dbReference>
<dbReference type="GO" id="GO:0016020">
    <property type="term" value="C:membrane"/>
    <property type="evidence" value="ECO:0007669"/>
    <property type="project" value="UniProtKB-SubCell"/>
</dbReference>
<dbReference type="SUPFAM" id="SSF54427">
    <property type="entry name" value="NTF2-like"/>
    <property type="match status" value="1"/>
</dbReference>
<evidence type="ECO:0008006" key="5">
    <source>
        <dbReference type="Google" id="ProtNLM"/>
    </source>
</evidence>
<dbReference type="InterPro" id="IPR032710">
    <property type="entry name" value="NTF2-like_dom_sf"/>
</dbReference>
<dbReference type="EMBL" id="CP012752">
    <property type="protein sequence ID" value="ALG15366.1"/>
    <property type="molecule type" value="Genomic_DNA"/>
</dbReference>
<keyword evidence="2" id="KW-0472">Membrane</keyword>
<evidence type="ECO:0000256" key="1">
    <source>
        <dbReference type="ARBA" id="ARBA00004370"/>
    </source>
</evidence>
<comment type="subcellular location">
    <subcellularLocation>
        <location evidence="1">Membrane</location>
    </subcellularLocation>
</comment>
<dbReference type="KEGG" id="kphy:AOZ06_37880"/>
<evidence type="ECO:0000313" key="4">
    <source>
        <dbReference type="Proteomes" id="UP000063699"/>
    </source>
</evidence>
<dbReference type="PANTHER" id="PTHR37042:SF4">
    <property type="entry name" value="OUTER MEMBRANE PROTEIN RV1973"/>
    <property type="match status" value="1"/>
</dbReference>
<accession>A0A0N9IFQ5</accession>
<name>A0A0N9IFQ5_9PSEU</name>
<reference evidence="3 4" key="1">
    <citation type="submission" date="2015-07" db="EMBL/GenBank/DDBJ databases">
        <title>Genome sequencing of Kibdelosporangium phytohabitans.</title>
        <authorList>
            <person name="Qin S."/>
            <person name="Xing K."/>
        </authorList>
    </citation>
    <scope>NUCLEOTIDE SEQUENCE [LARGE SCALE GENOMIC DNA]</scope>
    <source>
        <strain evidence="3 4">KLBMP1111</strain>
    </source>
</reference>
<dbReference type="PANTHER" id="PTHR37042">
    <property type="entry name" value="OUTER MEMBRANE PROTEIN RV1973"/>
    <property type="match status" value="1"/>
</dbReference>
<gene>
    <name evidence="3" type="ORF">AOZ06_37880</name>
</gene>
<dbReference type="OrthoDB" id="3472661at2"/>
<proteinExistence type="predicted"/>
<evidence type="ECO:0000313" key="3">
    <source>
        <dbReference type="EMBL" id="ALG15366.1"/>
    </source>
</evidence>
<evidence type="ECO:0000256" key="2">
    <source>
        <dbReference type="ARBA" id="ARBA00023136"/>
    </source>
</evidence>
<organism evidence="3 4">
    <name type="scientific">Kibdelosporangium phytohabitans</name>
    <dbReference type="NCBI Taxonomy" id="860235"/>
    <lineage>
        <taxon>Bacteria</taxon>
        <taxon>Bacillati</taxon>
        <taxon>Actinomycetota</taxon>
        <taxon>Actinomycetes</taxon>
        <taxon>Pseudonocardiales</taxon>
        <taxon>Pseudonocardiaceae</taxon>
        <taxon>Kibdelosporangium</taxon>
    </lineage>
</organism>
<sequence>MLGVAAVVVAAGFAGWSGWTWWDADQTAAREAALDSGRRAIATFNTLDYRRIDEGLDRWQRVSTGALTDELRQTGEGSRKQIEQAKTVTEGRVLDAAITEFDPPRATVIAAVEIVVTPDGGQPVTKRSRMRAELVRTDTGWKVGALGQIPAGAV</sequence>